<dbReference type="GO" id="GO:0008168">
    <property type="term" value="F:methyltransferase activity"/>
    <property type="evidence" value="ECO:0007669"/>
    <property type="project" value="UniProtKB-KW"/>
</dbReference>
<proteinExistence type="predicted"/>
<organism evidence="1 2">
    <name type="scientific">Leptomonas seymouri</name>
    <dbReference type="NCBI Taxonomy" id="5684"/>
    <lineage>
        <taxon>Eukaryota</taxon>
        <taxon>Discoba</taxon>
        <taxon>Euglenozoa</taxon>
        <taxon>Kinetoplastea</taxon>
        <taxon>Metakinetoplastina</taxon>
        <taxon>Trypanosomatida</taxon>
        <taxon>Trypanosomatidae</taxon>
        <taxon>Leishmaniinae</taxon>
        <taxon>Leptomonas</taxon>
    </lineage>
</organism>
<protein>
    <submittedName>
        <fullName evidence="1">Putative methyltransferase</fullName>
    </submittedName>
</protein>
<dbReference type="Pfam" id="PF10294">
    <property type="entry name" value="Methyltransf_16"/>
    <property type="match status" value="1"/>
</dbReference>
<keyword evidence="1" id="KW-0489">Methyltransferase</keyword>
<dbReference type="Gene3D" id="3.40.50.150">
    <property type="entry name" value="Vaccinia Virus protein VP39"/>
    <property type="match status" value="1"/>
</dbReference>
<evidence type="ECO:0000313" key="2">
    <source>
        <dbReference type="Proteomes" id="UP000038009"/>
    </source>
</evidence>
<evidence type="ECO:0000313" key="1">
    <source>
        <dbReference type="EMBL" id="KPI87548.1"/>
    </source>
</evidence>
<dbReference type="SUPFAM" id="SSF53335">
    <property type="entry name" value="S-adenosyl-L-methionine-dependent methyltransferases"/>
    <property type="match status" value="1"/>
</dbReference>
<dbReference type="EMBL" id="LJSK01000082">
    <property type="protein sequence ID" value="KPI87548.1"/>
    <property type="molecule type" value="Genomic_DNA"/>
</dbReference>
<dbReference type="InterPro" id="IPR029063">
    <property type="entry name" value="SAM-dependent_MTases_sf"/>
</dbReference>
<accession>A0A0N1PCI3</accession>
<dbReference type="OrthoDB" id="194386at2759"/>
<dbReference type="Proteomes" id="UP000038009">
    <property type="component" value="Unassembled WGS sequence"/>
</dbReference>
<dbReference type="VEuPathDB" id="TriTrypDB:Lsey_0082_0010"/>
<keyword evidence="2" id="KW-1185">Reference proteome</keyword>
<comment type="caution">
    <text evidence="1">The sequence shown here is derived from an EMBL/GenBank/DDBJ whole genome shotgun (WGS) entry which is preliminary data.</text>
</comment>
<dbReference type="InterPro" id="IPR019410">
    <property type="entry name" value="Methyltransf_16"/>
</dbReference>
<dbReference type="AlphaFoldDB" id="A0A0N1PCI3"/>
<sequence>MPFALSHPQDTAEREEGVPFYQLSTYTLQHSDTLPPRWQNFHFSVRAFKVLPPCDAVGLLSGSDSTGLVVWSGALALVEWLLHHPDRLDAAVITSAARPATAAGTDASTSEAHIIELGCGSGIATAGLYALLSRRRKSLGVEQHTLAAPTHLWATDGNPECVELAQRNLNEQCSANRDDDLSCGVTASAALLPWGDDGAIEQLLGGFLGGASSSFPPAVTVMSADVLYDAAAVPLLVSTVAKVADLRARAYAPGDSEKSLQWWLAYTPRSLTRAGNECIYQMLVDSFAERGWAYDVFPLPEGAVITGFEERRDCDTPALRGCILMVRVRA</sequence>
<gene>
    <name evidence="1" type="ORF">ABL78_3345</name>
</gene>
<dbReference type="GO" id="GO:0032259">
    <property type="term" value="P:methylation"/>
    <property type="evidence" value="ECO:0007669"/>
    <property type="project" value="UniProtKB-KW"/>
</dbReference>
<keyword evidence="1" id="KW-0808">Transferase</keyword>
<name>A0A0N1PCI3_LEPSE</name>
<reference evidence="1 2" key="1">
    <citation type="journal article" date="2015" name="PLoS Pathog.">
        <title>Leptomonas seymouri: Adaptations to the Dixenous Life Cycle Analyzed by Genome Sequencing, Transcriptome Profiling and Co-infection with Leishmania donovani.</title>
        <authorList>
            <person name="Kraeva N."/>
            <person name="Butenko A."/>
            <person name="Hlavacova J."/>
            <person name="Kostygov A."/>
            <person name="Myskova J."/>
            <person name="Grybchuk D."/>
            <person name="Lestinova T."/>
            <person name="Votypka J."/>
            <person name="Volf P."/>
            <person name="Opperdoes F."/>
            <person name="Flegontov P."/>
            <person name="Lukes J."/>
            <person name="Yurchenko V."/>
        </authorList>
    </citation>
    <scope>NUCLEOTIDE SEQUENCE [LARGE SCALE GENOMIC DNA]</scope>
    <source>
        <strain evidence="1 2">ATCC 30220</strain>
    </source>
</reference>
<dbReference type="PANTHER" id="PTHR14614">
    <property type="entry name" value="HEPATOCELLULAR CARCINOMA-ASSOCIATED ANTIGEN"/>
    <property type="match status" value="1"/>
</dbReference>
<dbReference type="OMA" id="TRAGNEC"/>